<feature type="coiled-coil region" evidence="1">
    <location>
        <begin position="230"/>
        <end position="285"/>
    </location>
</feature>
<keyword evidence="3" id="KW-1185">Reference proteome</keyword>
<evidence type="ECO:0000313" key="2">
    <source>
        <dbReference type="EMBL" id="PNH04297.1"/>
    </source>
</evidence>
<dbReference type="Proteomes" id="UP000236333">
    <property type="component" value="Unassembled WGS sequence"/>
</dbReference>
<name>A0A2J7ZVJ3_9CHLO</name>
<proteinExistence type="predicted"/>
<evidence type="ECO:0000313" key="3">
    <source>
        <dbReference type="Proteomes" id="UP000236333"/>
    </source>
</evidence>
<dbReference type="Gene3D" id="1.20.5.340">
    <property type="match status" value="1"/>
</dbReference>
<accession>A0A2J7ZVJ3</accession>
<dbReference type="OrthoDB" id="547302at2759"/>
<evidence type="ECO:0000256" key="1">
    <source>
        <dbReference type="SAM" id="Coils"/>
    </source>
</evidence>
<gene>
    <name evidence="2" type="ORF">TSOC_009561</name>
</gene>
<protein>
    <submittedName>
        <fullName evidence="2">Uncharacterized protein</fullName>
    </submittedName>
</protein>
<reference evidence="2 3" key="1">
    <citation type="journal article" date="2017" name="Mol. Biol. Evol.">
        <title>The 4-celled Tetrabaena socialis nuclear genome reveals the essential components for genetic control of cell number at the origin of multicellularity in the volvocine lineage.</title>
        <authorList>
            <person name="Featherston J."/>
            <person name="Arakaki Y."/>
            <person name="Hanschen E.R."/>
            <person name="Ferris P.J."/>
            <person name="Michod R.E."/>
            <person name="Olson B.J.S.C."/>
            <person name="Nozaki H."/>
            <person name="Durand P.M."/>
        </authorList>
    </citation>
    <scope>NUCLEOTIDE SEQUENCE [LARGE SCALE GENOMIC DNA]</scope>
    <source>
        <strain evidence="2 3">NIES-571</strain>
    </source>
</reference>
<comment type="caution">
    <text evidence="2">The sequence shown here is derived from an EMBL/GenBank/DDBJ whole genome shotgun (WGS) entry which is preliminary data.</text>
</comment>
<feature type="coiled-coil region" evidence="1">
    <location>
        <begin position="142"/>
        <end position="204"/>
    </location>
</feature>
<dbReference type="EMBL" id="PGGS01000403">
    <property type="protein sequence ID" value="PNH04297.1"/>
    <property type="molecule type" value="Genomic_DNA"/>
</dbReference>
<dbReference type="AlphaFoldDB" id="A0A2J7ZVJ3"/>
<organism evidence="2 3">
    <name type="scientific">Tetrabaena socialis</name>
    <dbReference type="NCBI Taxonomy" id="47790"/>
    <lineage>
        <taxon>Eukaryota</taxon>
        <taxon>Viridiplantae</taxon>
        <taxon>Chlorophyta</taxon>
        <taxon>core chlorophytes</taxon>
        <taxon>Chlorophyceae</taxon>
        <taxon>CS clade</taxon>
        <taxon>Chlamydomonadales</taxon>
        <taxon>Tetrabaenaceae</taxon>
        <taxon>Tetrabaena</taxon>
    </lineage>
</organism>
<keyword evidence="1" id="KW-0175">Coiled coil</keyword>
<dbReference type="SUPFAM" id="SSF90257">
    <property type="entry name" value="Myosin rod fragments"/>
    <property type="match status" value="1"/>
</dbReference>
<sequence length="295" mass="32314">MSAVSAASPAAGTGLPRGTPAAARLLTFFNSSPYPTPTSHSANDQSLNVLEKKWRQMYAGIQGNSQAAAEVLVKQAAATSQLEEMVQHLFTQLKAGVEDRVRLQQVLLQERAQALAHAEEAQQLHQRLHTSEHRSTAVHVVTESLQAQLSQAAEQVKQLTEQLTITSECRTRGDALITEQAMVIDTLRQQLQEQADAVGALSEDKAHLEAQLQGVLRAEQELTGHLRETHAAIEGQLTSLRDQLKTERQKRAAVVKRRGELQAQVEALQNQMASQQAEMATLADKLARAVNYEAK</sequence>